<accession>A0A2U1JFQ8</accession>
<name>A0A2U1JFQ8_SMIAN</name>
<dbReference type="Gene3D" id="3.40.1350.10">
    <property type="match status" value="1"/>
</dbReference>
<comment type="subcellular location">
    <subcellularLocation>
        <location evidence="1">Mitochondrion</location>
    </subcellularLocation>
</comment>
<dbReference type="PANTHER" id="PTHR28133">
    <property type="entry name" value="REQUIRED FOR RESPIRATORY GROWTH PROTEIN 7, MITOCHONDRIAL"/>
    <property type="match status" value="1"/>
</dbReference>
<keyword evidence="2" id="KW-0496">Mitochondrion</keyword>
<dbReference type="EMBL" id="MBFU01000001">
    <property type="protein sequence ID" value="PWA03829.1"/>
    <property type="molecule type" value="Genomic_DNA"/>
</dbReference>
<proteinExistence type="predicted"/>
<sequence length="263" mass="29034">MYCLNTRNYFLRSIPYLKIYKNKPIFTQSNNHNFRSNSKSTLALESDFNPSNIKTLDNSKPESTVKRGKDYESLVVRTLGSLGAILHEIGGANDQGIDFRGSWTLSASKQLYVVGQCKNYQNNRVGPSVVREFDGVLSRQSEVDTIGVISCPIGFTKKAVDAAMSSKYPVCLLTIKFPSKHNNHEIKRINGGMESNLSSSKSAESGESLSSGKLGNITGFLWNAPANRFLGDVIVTSRYSKTTDIKTANINNLTIILNNSVIY</sequence>
<keyword evidence="4" id="KW-1185">Reference proteome</keyword>
<dbReference type="InterPro" id="IPR011335">
    <property type="entry name" value="Restrct_endonuc-II-like"/>
</dbReference>
<dbReference type="SUPFAM" id="SSF52980">
    <property type="entry name" value="Restriction endonuclease-like"/>
    <property type="match status" value="1"/>
</dbReference>
<dbReference type="GO" id="GO:0005739">
    <property type="term" value="C:mitochondrion"/>
    <property type="evidence" value="ECO:0007669"/>
    <property type="project" value="UniProtKB-SubCell"/>
</dbReference>
<dbReference type="GO" id="GO:0003676">
    <property type="term" value="F:nucleic acid binding"/>
    <property type="evidence" value="ECO:0007669"/>
    <property type="project" value="InterPro"/>
</dbReference>
<dbReference type="InterPro" id="IPR011856">
    <property type="entry name" value="tRNA_endonuc-like_dom_sf"/>
</dbReference>
<dbReference type="Pfam" id="PF10356">
    <property type="entry name" value="RRG7"/>
    <property type="match status" value="2"/>
</dbReference>
<dbReference type="PANTHER" id="PTHR28133:SF1">
    <property type="entry name" value="REQUIRED FOR RESPIRATORY GROWTH PROTEIN 7, MITOCHONDRIAL"/>
    <property type="match status" value="1"/>
</dbReference>
<reference evidence="3 4" key="1">
    <citation type="journal article" date="2018" name="MBio">
        <title>Comparative Genomics Reveals the Core Gene Toolbox for the Fungus-Insect Symbiosis.</title>
        <authorList>
            <person name="Wang Y."/>
            <person name="Stata M."/>
            <person name="Wang W."/>
            <person name="Stajich J.E."/>
            <person name="White M.M."/>
            <person name="Moncalvo J.M."/>
        </authorList>
    </citation>
    <scope>NUCLEOTIDE SEQUENCE [LARGE SCALE GENOMIC DNA]</scope>
    <source>
        <strain evidence="3 4">AUS-126-30</strain>
    </source>
</reference>
<dbReference type="GO" id="GO:0006302">
    <property type="term" value="P:double-strand break repair"/>
    <property type="evidence" value="ECO:0007669"/>
    <property type="project" value="UniProtKB-ARBA"/>
</dbReference>
<dbReference type="InterPro" id="IPR018828">
    <property type="entry name" value="RRG7"/>
</dbReference>
<evidence type="ECO:0000256" key="2">
    <source>
        <dbReference type="ARBA" id="ARBA00023128"/>
    </source>
</evidence>
<gene>
    <name evidence="3" type="ORF">BB558_000003</name>
</gene>
<evidence type="ECO:0000256" key="1">
    <source>
        <dbReference type="ARBA" id="ARBA00004173"/>
    </source>
</evidence>
<evidence type="ECO:0000313" key="4">
    <source>
        <dbReference type="Proteomes" id="UP000245591"/>
    </source>
</evidence>
<evidence type="ECO:0000313" key="3">
    <source>
        <dbReference type="EMBL" id="PWA03829.1"/>
    </source>
</evidence>
<comment type="caution">
    <text evidence="3">The sequence shown here is derived from an EMBL/GenBank/DDBJ whole genome shotgun (WGS) entry which is preliminary data.</text>
</comment>
<organism evidence="3 4">
    <name type="scientific">Smittium angustum</name>
    <dbReference type="NCBI Taxonomy" id="133377"/>
    <lineage>
        <taxon>Eukaryota</taxon>
        <taxon>Fungi</taxon>
        <taxon>Fungi incertae sedis</taxon>
        <taxon>Zoopagomycota</taxon>
        <taxon>Kickxellomycotina</taxon>
        <taxon>Harpellomycetes</taxon>
        <taxon>Harpellales</taxon>
        <taxon>Legeriomycetaceae</taxon>
        <taxon>Smittium</taxon>
    </lineage>
</organism>
<protein>
    <recommendedName>
        <fullName evidence="5">Restriction endonuclease type IV Mrr domain-containing protein</fullName>
    </recommendedName>
</protein>
<dbReference type="Proteomes" id="UP000245591">
    <property type="component" value="Unassembled WGS sequence"/>
</dbReference>
<dbReference type="AlphaFoldDB" id="A0A2U1JFQ8"/>
<evidence type="ECO:0008006" key="5">
    <source>
        <dbReference type="Google" id="ProtNLM"/>
    </source>
</evidence>